<keyword evidence="3" id="KW-1185">Reference proteome</keyword>
<organism evidence="2 3">
    <name type="scientific">Fusarium sarcochroum</name>
    <dbReference type="NCBI Taxonomy" id="1208366"/>
    <lineage>
        <taxon>Eukaryota</taxon>
        <taxon>Fungi</taxon>
        <taxon>Dikarya</taxon>
        <taxon>Ascomycota</taxon>
        <taxon>Pezizomycotina</taxon>
        <taxon>Sordariomycetes</taxon>
        <taxon>Hypocreomycetidae</taxon>
        <taxon>Hypocreales</taxon>
        <taxon>Nectriaceae</taxon>
        <taxon>Fusarium</taxon>
        <taxon>Fusarium lateritium species complex</taxon>
    </lineage>
</organism>
<feature type="region of interest" description="Disordered" evidence="1">
    <location>
        <begin position="1"/>
        <end position="24"/>
    </location>
</feature>
<dbReference type="EMBL" id="JABEXW010000624">
    <property type="protein sequence ID" value="KAF4960814.1"/>
    <property type="molecule type" value="Genomic_DNA"/>
</dbReference>
<accession>A0A8H4X4M2</accession>
<evidence type="ECO:0000313" key="2">
    <source>
        <dbReference type="EMBL" id="KAF4960814.1"/>
    </source>
</evidence>
<gene>
    <name evidence="2" type="ORF">FSARC_10366</name>
</gene>
<dbReference type="GO" id="GO:0008080">
    <property type="term" value="F:N-acetyltransferase activity"/>
    <property type="evidence" value="ECO:0007669"/>
    <property type="project" value="TreeGrafter"/>
</dbReference>
<dbReference type="PANTHER" id="PTHR28037">
    <property type="entry name" value="ALCOHOL O-ACETYLTRANSFERASE 1-RELATED"/>
    <property type="match status" value="1"/>
</dbReference>
<protein>
    <submittedName>
        <fullName evidence="2">Uncharacterized protein</fullName>
    </submittedName>
</protein>
<feature type="compositionally biased region" description="Polar residues" evidence="1">
    <location>
        <begin position="1"/>
        <end position="12"/>
    </location>
</feature>
<evidence type="ECO:0000256" key="1">
    <source>
        <dbReference type="SAM" id="MobiDB-lite"/>
    </source>
</evidence>
<sequence length="200" mass="22461">MSAKYQATSRLNKMQPPGTGSDEPARLRTLVRRSFDIVLVECSDAEVLGLAEQYSTARSYLGIYNNVCVTATYSNRHGRELRAALFSSLSALIRKHPILSAVPIDIPASTTHFVRLQQIELDKVVTFIGKPIQFPPKDTTDALLDDIIMNEHNLPFKHKDTSIPYWRITVFADPPGFIIIYTLSMLTPLPCGHAKRRRPP</sequence>
<dbReference type="InterPro" id="IPR052058">
    <property type="entry name" value="Alcohol_O-acetyltransferase"/>
</dbReference>
<name>A0A8H4X4M2_9HYPO</name>
<proteinExistence type="predicted"/>
<reference evidence="2" key="2">
    <citation type="submission" date="2020-05" db="EMBL/GenBank/DDBJ databases">
        <authorList>
            <person name="Kim H.-S."/>
            <person name="Proctor R.H."/>
            <person name="Brown D.W."/>
        </authorList>
    </citation>
    <scope>NUCLEOTIDE SEQUENCE</scope>
    <source>
        <strain evidence="2">NRRL 20472</strain>
    </source>
</reference>
<dbReference type="AlphaFoldDB" id="A0A8H4X4M2"/>
<comment type="caution">
    <text evidence="2">The sequence shown here is derived from an EMBL/GenBank/DDBJ whole genome shotgun (WGS) entry which is preliminary data.</text>
</comment>
<evidence type="ECO:0000313" key="3">
    <source>
        <dbReference type="Proteomes" id="UP000622797"/>
    </source>
</evidence>
<dbReference type="PANTHER" id="PTHR28037:SF1">
    <property type="entry name" value="ALCOHOL O-ACETYLTRANSFERASE 1-RELATED"/>
    <property type="match status" value="1"/>
</dbReference>
<reference evidence="2" key="1">
    <citation type="journal article" date="2020" name="BMC Genomics">
        <title>Correction to: Identification and distribution of gene clusters required for synthesis of sphingolipid metabolism inhibitors in diverse species of the filamentous fungus Fusarium.</title>
        <authorList>
            <person name="Kim H.S."/>
            <person name="Lohmar J.M."/>
            <person name="Busman M."/>
            <person name="Brown D.W."/>
            <person name="Naumann T.A."/>
            <person name="Divon H.H."/>
            <person name="Lysoe E."/>
            <person name="Uhlig S."/>
            <person name="Proctor R.H."/>
        </authorList>
    </citation>
    <scope>NUCLEOTIDE SEQUENCE</scope>
    <source>
        <strain evidence="2">NRRL 20472</strain>
    </source>
</reference>
<dbReference type="Proteomes" id="UP000622797">
    <property type="component" value="Unassembled WGS sequence"/>
</dbReference>
<dbReference type="OrthoDB" id="2150604at2759"/>